<dbReference type="eggNOG" id="COG3561">
    <property type="taxonomic scope" value="Bacteria"/>
</dbReference>
<feature type="domain" description="AntA/AntB antirepressor" evidence="2">
    <location>
        <begin position="46"/>
        <end position="127"/>
    </location>
</feature>
<proteinExistence type="predicted"/>
<feature type="region of interest" description="Disordered" evidence="1">
    <location>
        <begin position="1"/>
        <end position="20"/>
    </location>
</feature>
<evidence type="ECO:0000313" key="4">
    <source>
        <dbReference type="Proteomes" id="UP000008075"/>
    </source>
</evidence>
<feature type="compositionally biased region" description="Polar residues" evidence="1">
    <location>
        <begin position="10"/>
        <end position="20"/>
    </location>
</feature>
<reference evidence="3 4" key="1">
    <citation type="journal article" date="2011" name="PLoS ONE">
        <title>The entomopathogenic bacterial endosymbionts xenorhabdus and photorhabdus: convergent lifestyles from divergent genomes.</title>
        <authorList>
            <person name="Chaston J.M."/>
            <person name="Suen G."/>
            <person name="Tucker S.L."/>
            <person name="Andersen A.W."/>
            <person name="Bhasin A."/>
            <person name="Bode E."/>
            <person name="Bode H.B."/>
            <person name="Brachmann A.O."/>
            <person name="Cowles C.E."/>
            <person name="Cowles K.N."/>
            <person name="Darby C."/>
            <person name="de Leon L."/>
            <person name="Drace K."/>
            <person name="Du Z."/>
            <person name="Givaudan A."/>
            <person name="Herbert Tran E.E."/>
            <person name="Jewell K.A."/>
            <person name="Knack J.J."/>
            <person name="Krasomil-Osterfeld K.C."/>
            <person name="Kukor R."/>
            <person name="Lanois A."/>
            <person name="Latreille P."/>
            <person name="Leimgruber N.K."/>
            <person name="Lipke C.M."/>
            <person name="Liu R."/>
            <person name="Lu X."/>
            <person name="Martens E.C."/>
            <person name="Marri P.R."/>
            <person name="Medigue C."/>
            <person name="Menard M.L."/>
            <person name="Miller N.M."/>
            <person name="Morales-Soto N."/>
            <person name="Norton S."/>
            <person name="Ogier J.C."/>
            <person name="Orchard S.S."/>
            <person name="Park D."/>
            <person name="Park Y."/>
            <person name="Qurollo B.A."/>
            <person name="Sugar D.R."/>
            <person name="Richards G.R."/>
            <person name="Rouy Z."/>
            <person name="Slominski B."/>
            <person name="Slominski K."/>
            <person name="Snyder H."/>
            <person name="Tjaden B.C."/>
            <person name="van der Hoeven R."/>
            <person name="Welch R.D."/>
            <person name="Wheeler C."/>
            <person name="Xiang B."/>
            <person name="Barbazuk B."/>
            <person name="Gaudriault S."/>
            <person name="Goodner B."/>
            <person name="Slater S.C."/>
            <person name="Forst S."/>
            <person name="Goldman B.S."/>
            <person name="Goodrich-Blair H."/>
        </authorList>
    </citation>
    <scope>NUCLEOTIDE SEQUENCE [LARGE SCALE GENOMIC DNA]</scope>
    <source>
        <strain evidence="4">ATCC 19061 / DSM 3370 / CCUG 14189 / LMG 1036 / NCIMB 9965 / AN6</strain>
    </source>
</reference>
<dbReference type="EMBL" id="FN667742">
    <property type="protein sequence ID" value="CBJ91984.1"/>
    <property type="molecule type" value="Genomic_DNA"/>
</dbReference>
<keyword evidence="4" id="KW-1185">Reference proteome</keyword>
<dbReference type="HOGENOM" id="CLU_046670_4_0_6"/>
<name>D3VBZ5_XENNA</name>
<evidence type="ECO:0000259" key="2">
    <source>
        <dbReference type="Pfam" id="PF08346"/>
    </source>
</evidence>
<dbReference type="STRING" id="406817.XNC1_3956"/>
<dbReference type="InterPro" id="IPR013557">
    <property type="entry name" value="AntA/B_antirep"/>
</dbReference>
<dbReference type="RefSeq" id="WP_013185390.1">
    <property type="nucleotide sequence ID" value="NC_014228.1"/>
</dbReference>
<dbReference type="Proteomes" id="UP000008075">
    <property type="component" value="Chromosome"/>
</dbReference>
<evidence type="ECO:0000313" key="3">
    <source>
        <dbReference type="EMBL" id="CBJ91984.1"/>
    </source>
</evidence>
<dbReference type="Pfam" id="PF08346">
    <property type="entry name" value="AntA"/>
    <property type="match status" value="1"/>
</dbReference>
<dbReference type="GeneID" id="24904297"/>
<dbReference type="AlphaFoldDB" id="D3VBZ5"/>
<evidence type="ECO:0000256" key="1">
    <source>
        <dbReference type="SAM" id="MobiDB-lite"/>
    </source>
</evidence>
<dbReference type="KEGG" id="xne:XNC1_3956"/>
<gene>
    <name evidence="3" type="ordered locus">XNC1_3956</name>
</gene>
<organism evidence="3 4">
    <name type="scientific">Xenorhabdus nematophila (strain ATCC 19061 / DSM 3370 / CCUG 14189 / LMG 1036 / NCIMB 9965 / AN6)</name>
    <dbReference type="NCBI Taxonomy" id="406817"/>
    <lineage>
        <taxon>Bacteria</taxon>
        <taxon>Pseudomonadati</taxon>
        <taxon>Pseudomonadota</taxon>
        <taxon>Gammaproteobacteria</taxon>
        <taxon>Enterobacterales</taxon>
        <taxon>Morganellaceae</taxon>
        <taxon>Xenorhabdus</taxon>
    </lineage>
</organism>
<accession>D3VBZ5</accession>
<protein>
    <submittedName>
        <fullName evidence="3">Anti-repressor protein</fullName>
    </submittedName>
</protein>
<sequence length="274" mass="31349">MEKLTALIGSGQTHSKNNQSDISELSFTEILPVIQGNNNGQMINGVSAKALHEALGVGRDFSTWIDRRIAEYGFIEGVDFLTFDSPEWGNQNTENEQWTSKRGGDRRSKDYFLSLGMAKELGMVERTEQGRLIRLYFIECERRLKAVAPEEHKAALMNWRKNRVTACEDHKSMADAMKGYIGRTGDNQKGFAYSNESRFINKLVLGTDPIRWAKNKGIKSKEVRDNMTTEQLQLLAYLESRNCTLLDLDTPTEKRKAQLTELAQRWLAQRMEFK</sequence>